<reference evidence="3 4" key="1">
    <citation type="journal article" date="2013" name="Genome Announc.">
        <title>Complete Genome Sequence of the Thermophilic and Facultatively Chemolithoautotrophic Sulfate Reducer Archaeoglobus sulfaticallidus Strain PM70-1T.</title>
        <authorList>
            <person name="Stokke R."/>
            <person name="Hocking W.P."/>
            <person name="Steinsbu B.O."/>
            <person name="Steen I.H."/>
        </authorList>
    </citation>
    <scope>NUCLEOTIDE SEQUENCE [LARGE SCALE GENOMIC DNA]</scope>
    <source>
        <strain evidence="3">PM70-1</strain>
    </source>
</reference>
<dbReference type="GeneID" id="15392458"/>
<dbReference type="eggNOG" id="arCOG04303">
    <property type="taxonomic scope" value="Archaea"/>
</dbReference>
<name>N0BJZ9_9EURY</name>
<keyword evidence="1" id="KW-0460">Magnesium</keyword>
<dbReference type="UniPathway" id="UPA00065"/>
<dbReference type="AlphaFoldDB" id="N0BJZ9"/>
<dbReference type="PANTHER" id="PTHR39648:SF1">
    <property type="entry name" value="6-HYDROXYMETHYL-7,8-DIHYDROPTERIN PYROPHOSPHOKINASE"/>
    <property type="match status" value="1"/>
</dbReference>
<comment type="cofactor">
    <cofactor evidence="1">
        <name>Mg(2+)</name>
        <dbReference type="ChEBI" id="CHEBI:18420"/>
    </cofactor>
</comment>
<sequence length="207" mass="23576">MEFEEWIEFYRQILIDFNFSKEEDERSAVVMHSIAREKLMDTLILEKKIGGKDVLIIGPILSEDDAEEIREFEGVKITAGKAINAVREFIPDFVPDIHVTDMEESDDLLVEIGERCILVLHAHGDNIDRVMSVIPKIGYFVGTTQSIPFDKIYNFGGFTDGDRAACMAKHFNANGIKLIGFDFERAEGLKKKKLVWAERILKHEGVL</sequence>
<dbReference type="PANTHER" id="PTHR39648">
    <property type="entry name" value="6-HYDROXYMETHYL-7,8-DIHYDROPTERIN PYROPHOSPHOKINASE"/>
    <property type="match status" value="1"/>
</dbReference>
<dbReference type="GO" id="GO:0016301">
    <property type="term" value="F:kinase activity"/>
    <property type="evidence" value="ECO:0007669"/>
    <property type="project" value="UniProtKB-KW"/>
</dbReference>
<dbReference type="KEGG" id="ast:Asulf_00817"/>
<feature type="domain" description="6-hydroxymethylpterin diphosphokinase MptE-like" evidence="2">
    <location>
        <begin position="52"/>
        <end position="184"/>
    </location>
</feature>
<comment type="pathway">
    <text evidence="1">Cofactor biosynthesis; 5,6,7,8-tetrahydromethanopterin biosynthesis.</text>
</comment>
<dbReference type="EMBL" id="CP005290">
    <property type="protein sequence ID" value="AGK60826.1"/>
    <property type="molecule type" value="Genomic_DNA"/>
</dbReference>
<comment type="function">
    <text evidence="1">Catalyzes the transfer of diphosphate from ATP to 6-hydroxymethyl-7,8-dihydropterin (6-HMD), leading to 6-hydroxymethyl-7,8-dihydropterin diphosphate (6-HMDP).</text>
</comment>
<keyword evidence="1" id="KW-0808">Transferase</keyword>
<dbReference type="InterPro" id="IPR027510">
    <property type="entry name" value="HMPDK_MptE"/>
</dbReference>
<dbReference type="GO" id="GO:0003848">
    <property type="term" value="F:2-amino-4-hydroxy-6-hydroxymethyldihydropteridine diphosphokinase activity"/>
    <property type="evidence" value="ECO:0007669"/>
    <property type="project" value="UniProtKB-UniRule"/>
</dbReference>
<evidence type="ECO:0000313" key="4">
    <source>
        <dbReference type="Proteomes" id="UP000013307"/>
    </source>
</evidence>
<comment type="catalytic activity">
    <reaction evidence="1">
        <text>6-hydroxymethyl-7,8-dihydropterin + ATP = (7,8-dihydropterin-6-yl)methyl diphosphate + AMP + H(+)</text>
        <dbReference type="Rhea" id="RHEA:11412"/>
        <dbReference type="ChEBI" id="CHEBI:15378"/>
        <dbReference type="ChEBI" id="CHEBI:30616"/>
        <dbReference type="ChEBI" id="CHEBI:44841"/>
        <dbReference type="ChEBI" id="CHEBI:72950"/>
        <dbReference type="ChEBI" id="CHEBI:456215"/>
        <dbReference type="EC" id="2.7.6.3"/>
    </reaction>
</comment>
<dbReference type="EC" id="2.7.6.3" evidence="1"/>
<dbReference type="STRING" id="387631.Asulf_00817"/>
<dbReference type="GO" id="GO:0000287">
    <property type="term" value="F:magnesium ion binding"/>
    <property type="evidence" value="ECO:0007669"/>
    <property type="project" value="UniProtKB-UniRule"/>
</dbReference>
<comment type="similarity">
    <text evidence="1">Belongs to the archaeal 6-HMPDK family.</text>
</comment>
<dbReference type="Pfam" id="PF01973">
    <property type="entry name" value="MptE-like"/>
    <property type="match status" value="1"/>
</dbReference>
<keyword evidence="4" id="KW-1185">Reference proteome</keyword>
<dbReference type="GO" id="GO:0005524">
    <property type="term" value="F:ATP binding"/>
    <property type="evidence" value="ECO:0007669"/>
    <property type="project" value="UniProtKB-UniRule"/>
</dbReference>
<evidence type="ECO:0000256" key="1">
    <source>
        <dbReference type="HAMAP-Rule" id="MF_02131"/>
    </source>
</evidence>
<dbReference type="GO" id="GO:2001118">
    <property type="term" value="P:tetrahydromethanopterin biosynthetic process"/>
    <property type="evidence" value="ECO:0007669"/>
    <property type="project" value="UniProtKB-UniRule"/>
</dbReference>
<protein>
    <recommendedName>
        <fullName evidence="1">6-hydroxymethyl-7,8-dihydropterin pyrophosphokinase</fullName>
        <shortName evidence="1">HPPK</shortName>
        <ecNumber evidence="1">2.7.6.3</ecNumber>
    </recommendedName>
    <alternativeName>
        <fullName evidence="1">2-amino-4-hydroxy-6-hydroxymethyldihydropteridine pyrophosphokinase</fullName>
    </alternativeName>
    <alternativeName>
        <fullName evidence="1">6-hydroxymethyl-7,8-dihydropterin diphosphokinase</fullName>
        <shortName evidence="1">6-HMPDK</shortName>
    </alternativeName>
    <alternativeName>
        <fullName evidence="1">7,8-dihydro-6-hydroxymethylpterin diphosphokinase</fullName>
    </alternativeName>
    <alternativeName>
        <fullName evidence="1">7,8-dihydro-6-hydroxymethylpterin pyrophosphokinase</fullName>
        <shortName evidence="1">PPPK</shortName>
    </alternativeName>
</protein>
<keyword evidence="1" id="KW-0547">Nucleotide-binding</keyword>
<dbReference type="InterPro" id="IPR002826">
    <property type="entry name" value="MptE-like"/>
</dbReference>
<gene>
    <name evidence="1" type="primary">mptE</name>
    <name evidence="3" type="ORF">Asulf_00817</name>
</gene>
<dbReference type="HOGENOM" id="CLU_093043_0_0_2"/>
<evidence type="ECO:0000259" key="2">
    <source>
        <dbReference type="Pfam" id="PF01973"/>
    </source>
</evidence>
<keyword evidence="1" id="KW-0067">ATP-binding</keyword>
<dbReference type="OrthoDB" id="34207at2157"/>
<accession>N0BJZ9</accession>
<dbReference type="RefSeq" id="WP_015590424.1">
    <property type="nucleotide sequence ID" value="NC_021169.1"/>
</dbReference>
<dbReference type="Proteomes" id="UP000013307">
    <property type="component" value="Chromosome"/>
</dbReference>
<organism evidence="3 4">
    <name type="scientific">Archaeoglobus sulfaticallidus PM70-1</name>
    <dbReference type="NCBI Taxonomy" id="387631"/>
    <lineage>
        <taxon>Archaea</taxon>
        <taxon>Methanobacteriati</taxon>
        <taxon>Methanobacteriota</taxon>
        <taxon>Archaeoglobi</taxon>
        <taxon>Archaeoglobales</taxon>
        <taxon>Archaeoglobaceae</taxon>
        <taxon>Archaeoglobus</taxon>
    </lineage>
</organism>
<evidence type="ECO:0000313" key="3">
    <source>
        <dbReference type="EMBL" id="AGK60826.1"/>
    </source>
</evidence>
<dbReference type="HAMAP" id="MF_02131">
    <property type="entry name" value="HMPDK_arch"/>
    <property type="match status" value="1"/>
</dbReference>
<keyword evidence="1" id="KW-0418">Kinase</keyword>
<proteinExistence type="inferred from homology"/>